<dbReference type="PANTHER" id="PTHR15468:SF7">
    <property type="entry name" value="SCIELLIN"/>
    <property type="match status" value="1"/>
</dbReference>
<keyword evidence="1 4" id="KW-0479">Metal-binding</keyword>
<dbReference type="AlphaFoldDB" id="A0AAV6RE84"/>
<dbReference type="SMART" id="SM00132">
    <property type="entry name" value="LIM"/>
    <property type="match status" value="1"/>
</dbReference>
<feature type="compositionally biased region" description="Low complexity" evidence="5">
    <location>
        <begin position="86"/>
        <end position="108"/>
    </location>
</feature>
<feature type="region of interest" description="Disordered" evidence="5">
    <location>
        <begin position="45"/>
        <end position="176"/>
    </location>
</feature>
<feature type="compositionally biased region" description="Polar residues" evidence="5">
    <location>
        <begin position="75"/>
        <end position="85"/>
    </location>
</feature>
<reference evidence="7 8" key="1">
    <citation type="journal article" date="2021" name="Sci. Rep.">
        <title>Chromosome anchoring in Senegalese sole (Solea senegalensis) reveals sex-associated markers and genome rearrangements in flatfish.</title>
        <authorList>
            <person name="Guerrero-Cozar I."/>
            <person name="Gomez-Garrido J."/>
            <person name="Berbel C."/>
            <person name="Martinez-Blanch J.F."/>
            <person name="Alioto T."/>
            <person name="Claros M.G."/>
            <person name="Gagnaire P.A."/>
            <person name="Manchado M."/>
        </authorList>
    </citation>
    <scope>NUCLEOTIDE SEQUENCE [LARGE SCALE GENOMIC DNA]</scope>
    <source>
        <strain evidence="7">Sse05_10M</strain>
    </source>
</reference>
<feature type="compositionally biased region" description="Low complexity" evidence="5">
    <location>
        <begin position="115"/>
        <end position="137"/>
    </location>
</feature>
<evidence type="ECO:0000313" key="7">
    <source>
        <dbReference type="EMBL" id="KAG7503744.1"/>
    </source>
</evidence>
<accession>A0AAV6RE84</accession>
<keyword evidence="2 4" id="KW-0862">Zinc</keyword>
<evidence type="ECO:0000259" key="6">
    <source>
        <dbReference type="PROSITE" id="PS50023"/>
    </source>
</evidence>
<proteinExistence type="predicted"/>
<keyword evidence="3 4" id="KW-0440">LIM domain</keyword>
<dbReference type="GO" id="GO:0005737">
    <property type="term" value="C:cytoplasm"/>
    <property type="evidence" value="ECO:0007669"/>
    <property type="project" value="TreeGrafter"/>
</dbReference>
<dbReference type="PROSITE" id="PS00478">
    <property type="entry name" value="LIM_DOMAIN_1"/>
    <property type="match status" value="1"/>
</dbReference>
<evidence type="ECO:0000313" key="8">
    <source>
        <dbReference type="Proteomes" id="UP000693946"/>
    </source>
</evidence>
<dbReference type="PANTHER" id="PTHR15468">
    <property type="entry name" value="ZNF185"/>
    <property type="match status" value="1"/>
</dbReference>
<protein>
    <submittedName>
        <fullName evidence="7">Sciellin isoform X2</fullName>
    </submittedName>
</protein>
<evidence type="ECO:0000256" key="5">
    <source>
        <dbReference type="SAM" id="MobiDB-lite"/>
    </source>
</evidence>
<dbReference type="InterPro" id="IPR052621">
    <property type="entry name" value="Cell_Prolif/Cornif_Regul"/>
</dbReference>
<feature type="compositionally biased region" description="Low complexity" evidence="5">
    <location>
        <begin position="206"/>
        <end position="218"/>
    </location>
</feature>
<comment type="caution">
    <text evidence="7">The sequence shown here is derived from an EMBL/GenBank/DDBJ whole genome shotgun (WGS) entry which is preliminary data.</text>
</comment>
<dbReference type="InterPro" id="IPR001781">
    <property type="entry name" value="Znf_LIM"/>
</dbReference>
<dbReference type="GO" id="GO:0046872">
    <property type="term" value="F:metal ion binding"/>
    <property type="evidence" value="ECO:0007669"/>
    <property type="project" value="UniProtKB-KW"/>
</dbReference>
<feature type="compositionally biased region" description="Low complexity" evidence="5">
    <location>
        <begin position="155"/>
        <end position="167"/>
    </location>
</feature>
<keyword evidence="8" id="KW-1185">Reference proteome</keyword>
<name>A0AAV6RE84_SOLSE</name>
<feature type="region of interest" description="Disordered" evidence="5">
    <location>
        <begin position="193"/>
        <end position="218"/>
    </location>
</feature>
<evidence type="ECO:0000256" key="3">
    <source>
        <dbReference type="ARBA" id="ARBA00023038"/>
    </source>
</evidence>
<feature type="region of interest" description="Disordered" evidence="5">
    <location>
        <begin position="241"/>
        <end position="362"/>
    </location>
</feature>
<feature type="domain" description="LIM zinc-binding" evidence="6">
    <location>
        <begin position="377"/>
        <end position="443"/>
    </location>
</feature>
<dbReference type="EMBL" id="JAGKHQ010000012">
    <property type="protein sequence ID" value="KAG7503744.1"/>
    <property type="molecule type" value="Genomic_DNA"/>
</dbReference>
<evidence type="ECO:0000256" key="1">
    <source>
        <dbReference type="ARBA" id="ARBA00022723"/>
    </source>
</evidence>
<feature type="compositionally biased region" description="Polar residues" evidence="5">
    <location>
        <begin position="138"/>
        <end position="147"/>
    </location>
</feature>
<dbReference type="CDD" id="cd08368">
    <property type="entry name" value="LIM"/>
    <property type="match status" value="1"/>
</dbReference>
<feature type="compositionally biased region" description="Low complexity" evidence="5">
    <location>
        <begin position="299"/>
        <end position="314"/>
    </location>
</feature>
<evidence type="ECO:0000256" key="2">
    <source>
        <dbReference type="ARBA" id="ARBA00022833"/>
    </source>
</evidence>
<evidence type="ECO:0000256" key="4">
    <source>
        <dbReference type="PROSITE-ProRule" id="PRU00125"/>
    </source>
</evidence>
<dbReference type="Proteomes" id="UP000693946">
    <property type="component" value="Linkage Group LG2"/>
</dbReference>
<feature type="compositionally biased region" description="Low complexity" evidence="5">
    <location>
        <begin position="264"/>
        <end position="273"/>
    </location>
</feature>
<dbReference type="PROSITE" id="PS50023">
    <property type="entry name" value="LIM_DOMAIN_2"/>
    <property type="match status" value="1"/>
</dbReference>
<sequence>MNTSRNKGWLIDRCPDVNSVVLVLFAVNSVEVKLQNEQVFIPVQDHQLQNDEEDDDVDRDPNFGRSVLSHYKTGDTVTRFSGQFDTPSSSTLPSSRSSSTYTRSSRTSVTEEPKTSTTTTTFSKDGNTTETTTITTTQSVRSPTKTDTFSERVLSSSNRYSSYSPNRTTKVTETTLSSNDAEDKLFDTLIPSSIRDDYSPTDSRKSYSTTETVTVRSSSDLNAENNLYDTLIPKAIKDGETESKTTVTSSEWRKSSTNGDITKTTRTSRTSSSAEDGLYDTLLPMGIKSPTRDESPTLSSPSYSSRVSRYSSSYGDESPTTRTTSYTISSKPSEDYSSKTYSYSSRSDDNMGDSVYSRSSSTKSVYAPPERTVLERDLCSSCRKPFTGDAKMVLDDMRINCHANCFKCEVCNCSLGHLKAGDIMWIYKRMVHCENCFEVTRDKWRR</sequence>
<organism evidence="7 8">
    <name type="scientific">Solea senegalensis</name>
    <name type="common">Senegalese sole</name>
    <dbReference type="NCBI Taxonomy" id="28829"/>
    <lineage>
        <taxon>Eukaryota</taxon>
        <taxon>Metazoa</taxon>
        <taxon>Chordata</taxon>
        <taxon>Craniata</taxon>
        <taxon>Vertebrata</taxon>
        <taxon>Euteleostomi</taxon>
        <taxon>Actinopterygii</taxon>
        <taxon>Neopterygii</taxon>
        <taxon>Teleostei</taxon>
        <taxon>Neoteleostei</taxon>
        <taxon>Acanthomorphata</taxon>
        <taxon>Carangaria</taxon>
        <taxon>Pleuronectiformes</taxon>
        <taxon>Pleuronectoidei</taxon>
        <taxon>Soleidae</taxon>
        <taxon>Solea</taxon>
    </lineage>
</organism>
<feature type="compositionally biased region" description="Basic and acidic residues" evidence="5">
    <location>
        <begin position="194"/>
        <end position="205"/>
    </location>
</feature>
<dbReference type="GO" id="GO:0008544">
    <property type="term" value="P:epidermis development"/>
    <property type="evidence" value="ECO:0007669"/>
    <property type="project" value="TreeGrafter"/>
</dbReference>
<gene>
    <name evidence="7" type="ORF">JOB18_044210</name>
</gene>
<feature type="compositionally biased region" description="Polar residues" evidence="5">
    <location>
        <begin position="318"/>
        <end position="331"/>
    </location>
</feature>